<keyword evidence="2" id="KW-0813">Transport</keyword>
<dbReference type="EMBL" id="KZ996176">
    <property type="protein sequence ID" value="RKO89298.1"/>
    <property type="molecule type" value="Genomic_DNA"/>
</dbReference>
<organism evidence="8 9">
    <name type="scientific">Blyttiomyces helicus</name>
    <dbReference type="NCBI Taxonomy" id="388810"/>
    <lineage>
        <taxon>Eukaryota</taxon>
        <taxon>Fungi</taxon>
        <taxon>Fungi incertae sedis</taxon>
        <taxon>Chytridiomycota</taxon>
        <taxon>Chytridiomycota incertae sedis</taxon>
        <taxon>Chytridiomycetes</taxon>
        <taxon>Chytridiomycetes incertae sedis</taxon>
        <taxon>Blyttiomyces</taxon>
    </lineage>
</organism>
<dbReference type="GO" id="GO:0005730">
    <property type="term" value="C:nucleolus"/>
    <property type="evidence" value="ECO:0007669"/>
    <property type="project" value="TreeGrafter"/>
</dbReference>
<proteinExistence type="predicted"/>
<dbReference type="GO" id="GO:0000472">
    <property type="term" value="P:endonucleolytic cleavage to generate mature 5'-end of SSU-rRNA from (SSU-rRNA, 5.8S rRNA, LSU-rRNA)"/>
    <property type="evidence" value="ECO:0007669"/>
    <property type="project" value="TreeGrafter"/>
</dbReference>
<keyword evidence="5" id="KW-0539">Nucleus</keyword>
<dbReference type="OrthoDB" id="5414888at2759"/>
<reference evidence="8" key="1">
    <citation type="submission" date="2018-06" db="EMBL/GenBank/DDBJ databases">
        <title>Leveraging single-cell genomics to expand the Fungal Tree of Life.</title>
        <authorList>
            <consortium name="DOE Joint Genome Institute"/>
            <person name="Ahrendt S.R."/>
            <person name="Quandt C.A."/>
            <person name="Ciobanu D."/>
            <person name="Clum A."/>
            <person name="Salamov A."/>
            <person name="Andreopoulos B."/>
            <person name="Cheng J.-F."/>
            <person name="Woyke T."/>
            <person name="Pelin A."/>
            <person name="Henrissat B."/>
            <person name="Reynolds N."/>
            <person name="Benny G.L."/>
            <person name="Smith M.E."/>
            <person name="James T.Y."/>
            <person name="Grigoriev I.V."/>
        </authorList>
    </citation>
    <scope>NUCLEOTIDE SEQUENCE</scope>
    <source>
        <strain evidence="8">Perch Fen</strain>
    </source>
</reference>
<dbReference type="GO" id="GO:0000480">
    <property type="term" value="P:endonucleolytic cleavage in 5'-ETS of tricistronic rRNA transcript (SSU-rRNA, 5.8S rRNA, LSU-rRNA)"/>
    <property type="evidence" value="ECO:0007669"/>
    <property type="project" value="TreeGrafter"/>
</dbReference>
<evidence type="ECO:0000256" key="1">
    <source>
        <dbReference type="ARBA" id="ARBA00004123"/>
    </source>
</evidence>
<dbReference type="PRINTS" id="PR00320">
    <property type="entry name" value="GPROTEINBRPT"/>
</dbReference>
<dbReference type="Gene3D" id="2.130.10.10">
    <property type="entry name" value="YVTN repeat-like/Quinoprotein amine dehydrogenase"/>
    <property type="match status" value="2"/>
</dbReference>
<keyword evidence="4" id="KW-0677">Repeat</keyword>
<dbReference type="GO" id="GO:0030686">
    <property type="term" value="C:90S preribosome"/>
    <property type="evidence" value="ECO:0007669"/>
    <property type="project" value="TreeGrafter"/>
</dbReference>
<dbReference type="PROSITE" id="PS00678">
    <property type="entry name" value="WD_REPEATS_1"/>
    <property type="match status" value="3"/>
</dbReference>
<sequence length="310" mass="34037">MEFDPTSTLVATGSADSTIKVWDVDRGHATHNFKGHSGIISVVRFHPDRRRLRLVSGSDDCKVRVWDLESRSCVAVLDSHVSVVRSLDFSVDGRHLVTGGRDKVLSMWNMETFELEKTLPIFESIEASGVIAASSPAPAGVAKKGSVIAYSGGEKGIIRIWDLLSGKCLMEQEPETNSNHEIVGIIYLKKSHSLVALTSDQNILFYNLADGLKRTRQIAGYNEEVLDLTLLGQEESHLAVVTNTDQLRVYNLETNDCDILYGHTEIVMCVDRSKTGTTFVSGAKDRKAIVWKFDAEAEPESRGNGLGVTG</sequence>
<evidence type="ECO:0000313" key="9">
    <source>
        <dbReference type="Proteomes" id="UP000269721"/>
    </source>
</evidence>
<dbReference type="InterPro" id="IPR039462">
    <property type="entry name" value="Nup159/Nup146_N"/>
</dbReference>
<comment type="subcellular location">
    <subcellularLocation>
        <location evidence="1">Nucleus</location>
    </subcellularLocation>
</comment>
<keyword evidence="9" id="KW-1185">Reference proteome</keyword>
<dbReference type="AlphaFoldDB" id="A0A4P9WDJ1"/>
<dbReference type="Proteomes" id="UP000269721">
    <property type="component" value="Unassembled WGS sequence"/>
</dbReference>
<dbReference type="InterPro" id="IPR036322">
    <property type="entry name" value="WD40_repeat_dom_sf"/>
</dbReference>
<feature type="repeat" description="WD" evidence="6">
    <location>
        <begin position="1"/>
        <end position="32"/>
    </location>
</feature>
<feature type="repeat" description="WD" evidence="6">
    <location>
        <begin position="33"/>
        <end position="76"/>
    </location>
</feature>
<evidence type="ECO:0000256" key="3">
    <source>
        <dbReference type="ARBA" id="ARBA00022574"/>
    </source>
</evidence>
<evidence type="ECO:0000256" key="5">
    <source>
        <dbReference type="ARBA" id="ARBA00023242"/>
    </source>
</evidence>
<dbReference type="Pfam" id="PF16755">
    <property type="entry name" value="Beta-prop_NUP159_NUP214"/>
    <property type="match status" value="1"/>
</dbReference>
<dbReference type="SMART" id="SM00320">
    <property type="entry name" value="WD40"/>
    <property type="match status" value="6"/>
</dbReference>
<protein>
    <submittedName>
        <fullName evidence="8">Beta-like 3, isoform CRA_b</fullName>
    </submittedName>
</protein>
<dbReference type="InterPro" id="IPR020472">
    <property type="entry name" value="WD40_PAC1"/>
</dbReference>
<evidence type="ECO:0000313" key="8">
    <source>
        <dbReference type="EMBL" id="RKO89298.1"/>
    </source>
</evidence>
<accession>A0A4P9WDJ1</accession>
<evidence type="ECO:0000256" key="6">
    <source>
        <dbReference type="PROSITE-ProRule" id="PRU00221"/>
    </source>
</evidence>
<dbReference type="PANTHER" id="PTHR19854:SF15">
    <property type="entry name" value="TRANSDUCIN BETA-LIKE PROTEIN 3"/>
    <property type="match status" value="1"/>
</dbReference>
<gene>
    <name evidence="8" type="ORF">BDK51DRAFT_38737</name>
</gene>
<dbReference type="Pfam" id="PF00400">
    <property type="entry name" value="WD40"/>
    <property type="match status" value="3"/>
</dbReference>
<feature type="domain" description="Nucleoporin Nup159/Nup146 N-terminal" evidence="7">
    <location>
        <begin position="175"/>
        <end position="294"/>
    </location>
</feature>
<dbReference type="SUPFAM" id="SSF50978">
    <property type="entry name" value="WD40 repeat-like"/>
    <property type="match status" value="1"/>
</dbReference>
<dbReference type="PROSITE" id="PS50294">
    <property type="entry name" value="WD_REPEATS_REGION"/>
    <property type="match status" value="4"/>
</dbReference>
<dbReference type="InterPro" id="IPR019775">
    <property type="entry name" value="WD40_repeat_CS"/>
</dbReference>
<dbReference type="PANTHER" id="PTHR19854">
    <property type="entry name" value="TRANSDUCIN BETA-LIKE 3"/>
    <property type="match status" value="1"/>
</dbReference>
<dbReference type="PROSITE" id="PS50082">
    <property type="entry name" value="WD_REPEATS_2"/>
    <property type="match status" value="4"/>
</dbReference>
<dbReference type="InterPro" id="IPR015943">
    <property type="entry name" value="WD40/YVTN_repeat-like_dom_sf"/>
</dbReference>
<feature type="repeat" description="WD" evidence="6">
    <location>
        <begin position="77"/>
        <end position="118"/>
    </location>
</feature>
<evidence type="ECO:0000256" key="2">
    <source>
        <dbReference type="ARBA" id="ARBA00022448"/>
    </source>
</evidence>
<dbReference type="CDD" id="cd00200">
    <property type="entry name" value="WD40"/>
    <property type="match status" value="1"/>
</dbReference>
<dbReference type="GO" id="GO:0034511">
    <property type="term" value="F:U3 snoRNA binding"/>
    <property type="evidence" value="ECO:0007669"/>
    <property type="project" value="TreeGrafter"/>
</dbReference>
<dbReference type="InterPro" id="IPR001680">
    <property type="entry name" value="WD40_rpt"/>
</dbReference>
<feature type="repeat" description="WD" evidence="6">
    <location>
        <begin position="260"/>
        <end position="301"/>
    </location>
</feature>
<name>A0A4P9WDJ1_9FUNG</name>
<keyword evidence="3 6" id="KW-0853">WD repeat</keyword>
<evidence type="ECO:0000259" key="7">
    <source>
        <dbReference type="Pfam" id="PF16755"/>
    </source>
</evidence>
<evidence type="ECO:0000256" key="4">
    <source>
        <dbReference type="ARBA" id="ARBA00022737"/>
    </source>
</evidence>